<dbReference type="InterPro" id="IPR036259">
    <property type="entry name" value="MFS_trans_sf"/>
</dbReference>
<keyword evidence="6 8" id="KW-0472">Membrane</keyword>
<dbReference type="Pfam" id="PF07690">
    <property type="entry name" value="MFS_1"/>
    <property type="match status" value="1"/>
</dbReference>
<dbReference type="GO" id="GO:0005886">
    <property type="term" value="C:plasma membrane"/>
    <property type="evidence" value="ECO:0007669"/>
    <property type="project" value="TreeGrafter"/>
</dbReference>
<feature type="transmembrane region" description="Helical" evidence="8">
    <location>
        <begin position="165"/>
        <end position="183"/>
    </location>
</feature>
<feature type="transmembrane region" description="Helical" evidence="8">
    <location>
        <begin position="514"/>
        <end position="531"/>
    </location>
</feature>
<evidence type="ECO:0000256" key="8">
    <source>
        <dbReference type="SAM" id="Phobius"/>
    </source>
</evidence>
<accession>M7TDN3</accession>
<dbReference type="EMBL" id="KB707000">
    <property type="protein sequence ID" value="EMR64790.1"/>
    <property type="molecule type" value="Genomic_DNA"/>
</dbReference>
<dbReference type="OrthoDB" id="10021397at2759"/>
<feature type="transmembrane region" description="Helical" evidence="8">
    <location>
        <begin position="372"/>
        <end position="390"/>
    </location>
</feature>
<dbReference type="Gene3D" id="1.20.1250.20">
    <property type="entry name" value="MFS general substrate transporter like domains"/>
    <property type="match status" value="2"/>
</dbReference>
<evidence type="ECO:0000256" key="7">
    <source>
        <dbReference type="SAM" id="MobiDB-lite"/>
    </source>
</evidence>
<organism evidence="10 11">
    <name type="scientific">Eutypa lata (strain UCR-EL1)</name>
    <name type="common">Grapevine dieback disease fungus</name>
    <name type="synonym">Eutypa armeniacae</name>
    <dbReference type="NCBI Taxonomy" id="1287681"/>
    <lineage>
        <taxon>Eukaryota</taxon>
        <taxon>Fungi</taxon>
        <taxon>Dikarya</taxon>
        <taxon>Ascomycota</taxon>
        <taxon>Pezizomycotina</taxon>
        <taxon>Sordariomycetes</taxon>
        <taxon>Xylariomycetidae</taxon>
        <taxon>Xylariales</taxon>
        <taxon>Diatrypaceae</taxon>
        <taxon>Eutypa</taxon>
    </lineage>
</organism>
<feature type="region of interest" description="Disordered" evidence="7">
    <location>
        <begin position="1"/>
        <end position="28"/>
    </location>
</feature>
<keyword evidence="3" id="KW-0813">Transport</keyword>
<evidence type="ECO:0000256" key="4">
    <source>
        <dbReference type="ARBA" id="ARBA00022692"/>
    </source>
</evidence>
<dbReference type="SUPFAM" id="SSF103473">
    <property type="entry name" value="MFS general substrate transporter"/>
    <property type="match status" value="1"/>
</dbReference>
<dbReference type="AlphaFoldDB" id="M7TDN3"/>
<evidence type="ECO:0000256" key="6">
    <source>
        <dbReference type="ARBA" id="ARBA00023136"/>
    </source>
</evidence>
<evidence type="ECO:0000259" key="9">
    <source>
        <dbReference type="PROSITE" id="PS50850"/>
    </source>
</evidence>
<feature type="transmembrane region" description="Helical" evidence="8">
    <location>
        <begin position="195"/>
        <end position="215"/>
    </location>
</feature>
<dbReference type="GO" id="GO:0022857">
    <property type="term" value="F:transmembrane transporter activity"/>
    <property type="evidence" value="ECO:0007669"/>
    <property type="project" value="InterPro"/>
</dbReference>
<name>M7TDN3_EUTLA</name>
<evidence type="ECO:0000313" key="11">
    <source>
        <dbReference type="Proteomes" id="UP000012174"/>
    </source>
</evidence>
<dbReference type="HOGENOM" id="CLU_000960_22_1_1"/>
<keyword evidence="5 8" id="KW-1133">Transmembrane helix</keyword>
<keyword evidence="4 8" id="KW-0812">Transmembrane</keyword>
<feature type="domain" description="Major facilitator superfamily (MFS) profile" evidence="9">
    <location>
        <begin position="43"/>
        <end position="536"/>
    </location>
</feature>
<evidence type="ECO:0000256" key="2">
    <source>
        <dbReference type="ARBA" id="ARBA00007520"/>
    </source>
</evidence>
<proteinExistence type="inferred from homology"/>
<evidence type="ECO:0000256" key="3">
    <source>
        <dbReference type="ARBA" id="ARBA00022448"/>
    </source>
</evidence>
<feature type="compositionally biased region" description="Basic and acidic residues" evidence="7">
    <location>
        <begin position="12"/>
        <end position="23"/>
    </location>
</feature>
<evidence type="ECO:0000256" key="1">
    <source>
        <dbReference type="ARBA" id="ARBA00004141"/>
    </source>
</evidence>
<feature type="transmembrane region" description="Helical" evidence="8">
    <location>
        <begin position="402"/>
        <end position="423"/>
    </location>
</feature>
<dbReference type="PROSITE" id="PS50850">
    <property type="entry name" value="MFS"/>
    <property type="match status" value="1"/>
</dbReference>
<feature type="transmembrane region" description="Helical" evidence="8">
    <location>
        <begin position="236"/>
        <end position="262"/>
    </location>
</feature>
<comment type="subcellular location">
    <subcellularLocation>
        <location evidence="1">Membrane</location>
        <topology evidence="1">Multi-pass membrane protein</topology>
    </subcellularLocation>
</comment>
<feature type="transmembrane region" description="Helical" evidence="8">
    <location>
        <begin position="133"/>
        <end position="156"/>
    </location>
</feature>
<feature type="transmembrane region" description="Helical" evidence="8">
    <location>
        <begin position="77"/>
        <end position="96"/>
    </location>
</feature>
<dbReference type="InterPro" id="IPR011701">
    <property type="entry name" value="MFS"/>
</dbReference>
<dbReference type="STRING" id="1287681.M7TDN3"/>
<feature type="transmembrane region" description="Helical" evidence="8">
    <location>
        <begin position="308"/>
        <end position="329"/>
    </location>
</feature>
<protein>
    <submittedName>
        <fullName evidence="10">Putative mfs drug efflux transporter protein</fullName>
    </submittedName>
</protein>
<dbReference type="InterPro" id="IPR020846">
    <property type="entry name" value="MFS_dom"/>
</dbReference>
<dbReference type="eggNOG" id="KOG0254">
    <property type="taxonomic scope" value="Eukaryota"/>
</dbReference>
<dbReference type="PANTHER" id="PTHR23501:SF12">
    <property type="entry name" value="MAJOR FACILITATOR SUPERFAMILY (MFS) PROFILE DOMAIN-CONTAINING PROTEIN-RELATED"/>
    <property type="match status" value="1"/>
</dbReference>
<dbReference type="KEGG" id="ela:UCREL1_8245"/>
<feature type="transmembrane region" description="Helical" evidence="8">
    <location>
        <begin position="435"/>
        <end position="460"/>
    </location>
</feature>
<feature type="transmembrane region" description="Helical" evidence="8">
    <location>
        <begin position="341"/>
        <end position="360"/>
    </location>
</feature>
<feature type="transmembrane region" description="Helical" evidence="8">
    <location>
        <begin position="268"/>
        <end position="287"/>
    </location>
</feature>
<feature type="transmembrane region" description="Helical" evidence="8">
    <location>
        <begin position="40"/>
        <end position="57"/>
    </location>
</feature>
<comment type="similarity">
    <text evidence="2">Belongs to the major facilitator superfamily. TCR/Tet family.</text>
</comment>
<keyword evidence="11" id="KW-1185">Reference proteome</keyword>
<sequence>MATTSLSPAASDEEKAPGARAEDDIPVPASPGRQVRGFKWFLLLISIYSSMLIFSLDNTITADLVPAISNEFHSVDLLPWLSVGFMLGGYVALLPFGKLYAKYDAKRVYVANIVLFLGFSALCGAAPNMSAIIIGRVLLGVSGAAMYCGIMILVALSTDDHERPAYFSITAVVWSVGTVLGPVVGGAFELVNWRWAFYVNLIIGGIFTPILLLVLPAYDQLPKSVTRLQRAKNFDFLGTVLLVGFSVCLIMAINLGGVLYAWNSGTTIALFVVGIVLTVAFGVQQKFSWLTTPADRIFPAPLLRNKEAVLLATSMVCSNAAAFIPIYYIPVYFQFTLGDTALTAAVRLLPLILIFSAGNLAQGFLLIKSGYYWVWFFAGGVFMLVGNVMLYCIDATSRTGYIYGAEVIMAIGMGFCNQAPYGVIHSVISPEETSLGVPFIMFAQYTGVTAGLSVAGAVFVNQGLGGLRSVLPSFPDAQLSAILSGASGEAFSSIPEDMRGAVIDVIVDNLRKTFIPAFFGSAVVLIVSIFLNKKKLAVKEGTAIVVG</sequence>
<gene>
    <name evidence="10" type="ORF">UCREL1_8245</name>
</gene>
<reference evidence="11" key="1">
    <citation type="journal article" date="2013" name="Genome Announc.">
        <title>Draft genome sequence of the grapevine dieback fungus Eutypa lata UCR-EL1.</title>
        <authorList>
            <person name="Blanco-Ulate B."/>
            <person name="Rolshausen P.E."/>
            <person name="Cantu D."/>
        </authorList>
    </citation>
    <scope>NUCLEOTIDE SEQUENCE [LARGE SCALE GENOMIC DNA]</scope>
    <source>
        <strain evidence="11">UCR-EL1</strain>
    </source>
</reference>
<evidence type="ECO:0000256" key="5">
    <source>
        <dbReference type="ARBA" id="ARBA00022989"/>
    </source>
</evidence>
<evidence type="ECO:0000313" key="10">
    <source>
        <dbReference type="EMBL" id="EMR64790.1"/>
    </source>
</evidence>
<dbReference type="PANTHER" id="PTHR23501">
    <property type="entry name" value="MAJOR FACILITATOR SUPERFAMILY"/>
    <property type="match status" value="1"/>
</dbReference>
<dbReference type="OMA" id="ATYNAKW"/>
<dbReference type="Proteomes" id="UP000012174">
    <property type="component" value="Unassembled WGS sequence"/>
</dbReference>